<dbReference type="EMBL" id="JAPCWZ010000006">
    <property type="protein sequence ID" value="KAK8859153.1"/>
    <property type="molecule type" value="Genomic_DNA"/>
</dbReference>
<keyword evidence="3" id="KW-1185">Reference proteome</keyword>
<dbReference type="PROSITE" id="PS50181">
    <property type="entry name" value="FBOX"/>
    <property type="match status" value="1"/>
</dbReference>
<name>A0ABR2I8T5_9PEZI</name>
<accession>A0ABR2I8T5</accession>
<evidence type="ECO:0000313" key="3">
    <source>
        <dbReference type="Proteomes" id="UP001390339"/>
    </source>
</evidence>
<feature type="domain" description="F-box" evidence="1">
    <location>
        <begin position="14"/>
        <end position="60"/>
    </location>
</feature>
<organism evidence="2 3">
    <name type="scientific">Apiospora arundinis</name>
    <dbReference type="NCBI Taxonomy" id="335852"/>
    <lineage>
        <taxon>Eukaryota</taxon>
        <taxon>Fungi</taxon>
        <taxon>Dikarya</taxon>
        <taxon>Ascomycota</taxon>
        <taxon>Pezizomycotina</taxon>
        <taxon>Sordariomycetes</taxon>
        <taxon>Xylariomycetidae</taxon>
        <taxon>Amphisphaeriales</taxon>
        <taxon>Apiosporaceae</taxon>
        <taxon>Apiospora</taxon>
    </lineage>
</organism>
<sequence>MSAPQATNPPSGEFTKFTELPNELVLLLAHYMTIRSLRGLSVASKRYRGLLGGRFQYQEEVKDERLFEEAQRRFRHLCQTKGLQAGKEKRREAGEPIQVPWPTSIFVLQPVSDFVHSRTPLSEDDYALLHDSVGRWGRGALFLIPYLNPLKICPTWSKFKALHHELPVSQTRRSLIQRAIEKCSDIKVLEQVVDAYLKMHPASLQGTTGRDPVPRVINKDRSVNLPPVFWACVHNRADVLELLLKKNNEDGRRAEDRVNFNLVLDTREHLAVHDNMTAGLLQYSASFVDLWKAAFYHPRVASIVSRRSFYANDDVCLWLLDKNLGFASQTNGNSLRYLSKAAAFKKARILRALIPYFESRMDPWDFQRALAKALRTTTMVRFEVGSLGLDLKSNGPVLDGHEEVIDILAGAGAPLSIPHGVWQNPEGNSFTRGLDELLEQAVKSSPRNAVHLLRHQLAQGATDYLDLRRALRSCIQHANQDNESGYNTCYRLEFFRMVFPGRVHLLHPHDDCQHPETCYEVYKYETFVRRLARDIRWEFTYKVAPGSEFHRLALYLVEVAGHEQEVADLVPWMPPMDGRMEA</sequence>
<evidence type="ECO:0000259" key="1">
    <source>
        <dbReference type="PROSITE" id="PS50181"/>
    </source>
</evidence>
<evidence type="ECO:0000313" key="2">
    <source>
        <dbReference type="EMBL" id="KAK8859153.1"/>
    </source>
</evidence>
<protein>
    <recommendedName>
        <fullName evidence="1">F-box domain-containing protein</fullName>
    </recommendedName>
</protein>
<proteinExistence type="predicted"/>
<dbReference type="Proteomes" id="UP001390339">
    <property type="component" value="Unassembled WGS sequence"/>
</dbReference>
<comment type="caution">
    <text evidence="2">The sequence shown here is derived from an EMBL/GenBank/DDBJ whole genome shotgun (WGS) entry which is preliminary data.</text>
</comment>
<reference evidence="2 3" key="1">
    <citation type="journal article" date="2024" name="IMA Fungus">
        <title>Apiospora arundinis, a panoply of carbohydrate-active enzymes and secondary metabolites.</title>
        <authorList>
            <person name="Sorensen T."/>
            <person name="Petersen C."/>
            <person name="Muurmann A.T."/>
            <person name="Christiansen J.V."/>
            <person name="Brundto M.L."/>
            <person name="Overgaard C.K."/>
            <person name="Boysen A.T."/>
            <person name="Wollenberg R.D."/>
            <person name="Larsen T.O."/>
            <person name="Sorensen J.L."/>
            <person name="Nielsen K.L."/>
            <person name="Sondergaard T.E."/>
        </authorList>
    </citation>
    <scope>NUCLEOTIDE SEQUENCE [LARGE SCALE GENOMIC DNA]</scope>
    <source>
        <strain evidence="2 3">AAU 773</strain>
    </source>
</reference>
<dbReference type="InterPro" id="IPR001810">
    <property type="entry name" value="F-box_dom"/>
</dbReference>
<gene>
    <name evidence="2" type="ORF">PGQ11_009887</name>
</gene>